<dbReference type="SUPFAM" id="SSF55048">
    <property type="entry name" value="Probable ACP-binding domain of malonyl-CoA ACP transacylase"/>
    <property type="match status" value="1"/>
</dbReference>
<dbReference type="SUPFAM" id="SSF52151">
    <property type="entry name" value="FabD/lysophospholipase-like"/>
    <property type="match status" value="1"/>
</dbReference>
<evidence type="ECO:0000313" key="10">
    <source>
        <dbReference type="EMBL" id="QCI23337.1"/>
    </source>
</evidence>
<dbReference type="InterPro" id="IPR024925">
    <property type="entry name" value="Malonyl_CoA-ACP_transAc"/>
</dbReference>
<dbReference type="GO" id="GO:0004314">
    <property type="term" value="F:[acyl-carrier-protein] S-malonyltransferase activity"/>
    <property type="evidence" value="ECO:0007669"/>
    <property type="project" value="UniProtKB-EC"/>
</dbReference>
<evidence type="ECO:0000256" key="2">
    <source>
        <dbReference type="ARBA" id="ARBA00013258"/>
    </source>
</evidence>
<dbReference type="InterPro" id="IPR016035">
    <property type="entry name" value="Acyl_Trfase/lysoPLipase"/>
</dbReference>
<evidence type="ECO:0000256" key="6">
    <source>
        <dbReference type="ARBA" id="ARBA00048462"/>
    </source>
</evidence>
<dbReference type="InterPro" id="IPR016036">
    <property type="entry name" value="Malonyl_transacylase_ACP-bd"/>
</dbReference>
<organism evidence="10 11">
    <name type="scientific">Buchnera aphidicola subsp. Melaphis rhois</name>
    <dbReference type="NCBI Taxonomy" id="118103"/>
    <lineage>
        <taxon>Bacteria</taxon>
        <taxon>Pseudomonadati</taxon>
        <taxon>Pseudomonadota</taxon>
        <taxon>Gammaproteobacteria</taxon>
        <taxon>Enterobacterales</taxon>
        <taxon>Erwiniaceae</taxon>
        <taxon>Buchnera</taxon>
    </lineage>
</organism>
<evidence type="ECO:0000256" key="1">
    <source>
        <dbReference type="ARBA" id="ARBA00005194"/>
    </source>
</evidence>
<keyword evidence="5 7" id="KW-0012">Acyltransferase</keyword>
<dbReference type="InterPro" id="IPR014043">
    <property type="entry name" value="Acyl_transferase_dom"/>
</dbReference>
<dbReference type="PANTHER" id="PTHR42681:SF1">
    <property type="entry name" value="MALONYL-COA-ACYL CARRIER PROTEIN TRANSACYLASE, MITOCHONDRIAL"/>
    <property type="match status" value="1"/>
</dbReference>
<keyword evidence="4 7" id="KW-0808">Transferase</keyword>
<dbReference type="EMBL" id="CP033004">
    <property type="protein sequence ID" value="QCI23337.1"/>
    <property type="molecule type" value="Genomic_DNA"/>
</dbReference>
<evidence type="ECO:0000256" key="3">
    <source>
        <dbReference type="ARBA" id="ARBA00018953"/>
    </source>
</evidence>
<evidence type="ECO:0000259" key="9">
    <source>
        <dbReference type="SMART" id="SM00827"/>
    </source>
</evidence>
<dbReference type="Gene3D" id="3.30.70.250">
    <property type="entry name" value="Malonyl-CoA ACP transacylase, ACP-binding"/>
    <property type="match status" value="1"/>
</dbReference>
<gene>
    <name evidence="10" type="ORF">D9V73_01615</name>
</gene>
<comment type="catalytic activity">
    <reaction evidence="6 7">
        <text>holo-[ACP] + malonyl-CoA = malonyl-[ACP] + CoA</text>
        <dbReference type="Rhea" id="RHEA:41792"/>
        <dbReference type="Rhea" id="RHEA-COMP:9623"/>
        <dbReference type="Rhea" id="RHEA-COMP:9685"/>
        <dbReference type="ChEBI" id="CHEBI:57287"/>
        <dbReference type="ChEBI" id="CHEBI:57384"/>
        <dbReference type="ChEBI" id="CHEBI:64479"/>
        <dbReference type="ChEBI" id="CHEBI:78449"/>
        <dbReference type="EC" id="2.3.1.39"/>
    </reaction>
</comment>
<evidence type="ECO:0000256" key="4">
    <source>
        <dbReference type="ARBA" id="ARBA00022679"/>
    </source>
</evidence>
<feature type="active site" evidence="8">
    <location>
        <position position="94"/>
    </location>
</feature>
<dbReference type="GO" id="GO:0005829">
    <property type="term" value="C:cytosol"/>
    <property type="evidence" value="ECO:0007669"/>
    <property type="project" value="TreeGrafter"/>
</dbReference>
<dbReference type="PIRSF" id="PIRSF000446">
    <property type="entry name" value="Mct"/>
    <property type="match status" value="1"/>
</dbReference>
<reference evidence="10 11" key="1">
    <citation type="submission" date="2018-10" db="EMBL/GenBank/DDBJ databases">
        <title>Comparative functional genomics of the obligate endosymbiont Buchnera aphidicola.</title>
        <authorList>
            <person name="Chong R.A."/>
        </authorList>
    </citation>
    <scope>NUCLEOTIDE SEQUENCE [LARGE SCALE GENOMIC DNA]</scope>
    <source>
        <strain evidence="10 11">Mrh</strain>
    </source>
</reference>
<dbReference type="SMART" id="SM00827">
    <property type="entry name" value="PKS_AT"/>
    <property type="match status" value="1"/>
</dbReference>
<evidence type="ECO:0000256" key="8">
    <source>
        <dbReference type="PIRSR" id="PIRSR000446-1"/>
    </source>
</evidence>
<dbReference type="Proteomes" id="UP000298566">
    <property type="component" value="Chromosome"/>
</dbReference>
<evidence type="ECO:0000313" key="11">
    <source>
        <dbReference type="Proteomes" id="UP000298566"/>
    </source>
</evidence>
<dbReference type="Gene3D" id="3.40.366.10">
    <property type="entry name" value="Malonyl-Coenzyme A Acyl Carrier Protein, domain 2"/>
    <property type="match status" value="1"/>
</dbReference>
<dbReference type="EC" id="2.3.1.39" evidence="2 7"/>
<evidence type="ECO:0000256" key="7">
    <source>
        <dbReference type="PIRNR" id="PIRNR000446"/>
    </source>
</evidence>
<feature type="active site" evidence="8">
    <location>
        <position position="203"/>
    </location>
</feature>
<evidence type="ECO:0000256" key="5">
    <source>
        <dbReference type="ARBA" id="ARBA00023315"/>
    </source>
</evidence>
<feature type="domain" description="Malonyl-CoA:ACP transacylase (MAT)" evidence="9">
    <location>
        <begin position="9"/>
        <end position="300"/>
    </location>
</feature>
<sequence>MLMRLYAMLFPGQEKQKKNVLLSLIKKYKIIKQTFDESSEYVGHNLYKLVDNSSQQEMDKSKYTKLITLTISVAMYRLWQQKNRNIPVILSGHSLGEYSALVCAESLKFCDAIKLIILRDKFMKESMKHKLGAMNVIIGLKQFKIEKILKKFNIIKEVSIACINTYNQIVISGEKCAVYKVSSACQKIGAKKIFRLSINPPSHCMLMIEASKKLSTILKHISFKIPIFPIVNNVDVKCETSAHAIRSALTRQLYNPVRWSEIITYLSNKYVSMFIELGLNNTLTNLNKSTIAIPSISPNNTVNFYQRF</sequence>
<protein>
    <recommendedName>
        <fullName evidence="3 7">Malonyl CoA-acyl carrier protein transacylase</fullName>
        <ecNumber evidence="2 7">2.3.1.39</ecNumber>
    </recommendedName>
</protein>
<dbReference type="GO" id="GO:0006633">
    <property type="term" value="P:fatty acid biosynthetic process"/>
    <property type="evidence" value="ECO:0007669"/>
    <property type="project" value="UniProtKB-UniPathway"/>
</dbReference>
<dbReference type="Pfam" id="PF00698">
    <property type="entry name" value="Acyl_transf_1"/>
    <property type="match status" value="1"/>
</dbReference>
<accession>A0A4D6Y2K8</accession>
<proteinExistence type="inferred from homology"/>
<dbReference type="InterPro" id="IPR050858">
    <property type="entry name" value="Mal-CoA-ACP_Trans/PKS_FabD"/>
</dbReference>
<comment type="pathway">
    <text evidence="1">Lipid metabolism; fatty acid biosynthesis.</text>
</comment>
<dbReference type="UniPathway" id="UPA00094"/>
<dbReference type="AlphaFoldDB" id="A0A4D6Y2K8"/>
<dbReference type="OrthoDB" id="9808564at2"/>
<dbReference type="PANTHER" id="PTHR42681">
    <property type="entry name" value="MALONYL-COA-ACYL CARRIER PROTEIN TRANSACYLASE, MITOCHONDRIAL"/>
    <property type="match status" value="1"/>
</dbReference>
<comment type="similarity">
    <text evidence="7">Belongs to the fabD family.</text>
</comment>
<dbReference type="InterPro" id="IPR001227">
    <property type="entry name" value="Ac_transferase_dom_sf"/>
</dbReference>
<name>A0A4D6Y2K8_BUCMH</name>